<accession>D2R6P1</accession>
<reference evidence="1 2" key="1">
    <citation type="journal article" date="2009" name="Stand. Genomic Sci.">
        <title>Complete genome sequence of Pirellula staleyi type strain (ATCC 27377).</title>
        <authorList>
            <person name="Clum A."/>
            <person name="Tindall B.J."/>
            <person name="Sikorski J."/>
            <person name="Ivanova N."/>
            <person name="Mavrommatis K."/>
            <person name="Lucas S."/>
            <person name="Glavina del Rio T."/>
            <person name="Nolan M."/>
            <person name="Chen F."/>
            <person name="Tice H."/>
            <person name="Pitluck S."/>
            <person name="Cheng J.F."/>
            <person name="Chertkov O."/>
            <person name="Brettin T."/>
            <person name="Han C."/>
            <person name="Detter J.C."/>
            <person name="Kuske C."/>
            <person name="Bruce D."/>
            <person name="Goodwin L."/>
            <person name="Ovchinikova G."/>
            <person name="Pati A."/>
            <person name="Mikhailova N."/>
            <person name="Chen A."/>
            <person name="Palaniappan K."/>
            <person name="Land M."/>
            <person name="Hauser L."/>
            <person name="Chang Y.J."/>
            <person name="Jeffries C.D."/>
            <person name="Chain P."/>
            <person name="Rohde M."/>
            <person name="Goker M."/>
            <person name="Bristow J."/>
            <person name="Eisen J.A."/>
            <person name="Markowitz V."/>
            <person name="Hugenholtz P."/>
            <person name="Kyrpides N.C."/>
            <person name="Klenk H.P."/>
            <person name="Lapidus A."/>
        </authorList>
    </citation>
    <scope>NUCLEOTIDE SEQUENCE [LARGE SCALE GENOMIC DNA]</scope>
    <source>
        <strain evidence="2">ATCC 27377 / DSM 6068 / ICPB 4128</strain>
    </source>
</reference>
<name>D2R6P1_PIRSD</name>
<dbReference type="EMBL" id="CP001848">
    <property type="protein sequence ID" value="ADB17341.1"/>
    <property type="molecule type" value="Genomic_DNA"/>
</dbReference>
<dbReference type="Proteomes" id="UP000001887">
    <property type="component" value="Chromosome"/>
</dbReference>
<keyword evidence="2" id="KW-1185">Reference proteome</keyword>
<dbReference type="KEGG" id="psl:Psta_2672"/>
<protein>
    <submittedName>
        <fullName evidence="1">Uncharacterized protein</fullName>
    </submittedName>
</protein>
<dbReference type="AlphaFoldDB" id="D2R6P1"/>
<evidence type="ECO:0000313" key="2">
    <source>
        <dbReference type="Proteomes" id="UP000001887"/>
    </source>
</evidence>
<evidence type="ECO:0000313" key="1">
    <source>
        <dbReference type="EMBL" id="ADB17341.1"/>
    </source>
</evidence>
<dbReference type="STRING" id="530564.Psta_2672"/>
<organism evidence="1 2">
    <name type="scientific">Pirellula staleyi (strain ATCC 27377 / DSM 6068 / ICPB 4128)</name>
    <name type="common">Pirella staleyi</name>
    <dbReference type="NCBI Taxonomy" id="530564"/>
    <lineage>
        <taxon>Bacteria</taxon>
        <taxon>Pseudomonadati</taxon>
        <taxon>Planctomycetota</taxon>
        <taxon>Planctomycetia</taxon>
        <taxon>Pirellulales</taxon>
        <taxon>Pirellulaceae</taxon>
        <taxon>Pirellula</taxon>
    </lineage>
</organism>
<proteinExistence type="predicted"/>
<dbReference type="HOGENOM" id="CLU_2383620_0_0_0"/>
<sequence length="94" mass="10734">MQKHLAAKQSVANSTRRHSLDCYHNLNHRRNGRQVIAQENPSLTALVHQPTIYMQTLSLEALTPFPMTPLWSEITSIHRSSYPDSTLIWLASPK</sequence>
<gene>
    <name evidence="1" type="ordered locus">Psta_2672</name>
</gene>